<gene>
    <name evidence="2" type="ORF">AVDCRST_MAG47-2349</name>
</gene>
<reference evidence="2" key="1">
    <citation type="submission" date="2020-02" db="EMBL/GenBank/DDBJ databases">
        <authorList>
            <person name="Meier V. D."/>
        </authorList>
    </citation>
    <scope>NUCLEOTIDE SEQUENCE</scope>
    <source>
        <strain evidence="2">AVDCRST_MAG47</strain>
    </source>
</reference>
<feature type="compositionally biased region" description="Low complexity" evidence="1">
    <location>
        <begin position="9"/>
        <end position="25"/>
    </location>
</feature>
<dbReference type="AlphaFoldDB" id="A0A6J4NFB7"/>
<feature type="compositionally biased region" description="Basic and acidic residues" evidence="1">
    <location>
        <begin position="78"/>
        <end position="88"/>
    </location>
</feature>
<proteinExistence type="predicted"/>
<organism evidence="2">
    <name type="scientific">uncultured Nocardioidaceae bacterium</name>
    <dbReference type="NCBI Taxonomy" id="253824"/>
    <lineage>
        <taxon>Bacteria</taxon>
        <taxon>Bacillati</taxon>
        <taxon>Actinomycetota</taxon>
        <taxon>Actinomycetes</taxon>
        <taxon>Propionibacteriales</taxon>
        <taxon>Nocardioidaceae</taxon>
        <taxon>environmental samples</taxon>
    </lineage>
</organism>
<evidence type="ECO:0000313" key="2">
    <source>
        <dbReference type="EMBL" id="CAA9383518.1"/>
    </source>
</evidence>
<feature type="non-terminal residue" evidence="2">
    <location>
        <position position="1"/>
    </location>
</feature>
<feature type="region of interest" description="Disordered" evidence="1">
    <location>
        <begin position="1"/>
        <end position="110"/>
    </location>
</feature>
<evidence type="ECO:0000256" key="1">
    <source>
        <dbReference type="SAM" id="MobiDB-lite"/>
    </source>
</evidence>
<sequence length="110" mass="12130">VRRRDRCQRAAGAAGAPAPLPSRGAPQERHHLPAGADGQQPDPVEGTRLHLPLHPQGDDVPHRGRAPWPARAVGVAGGEDRRDLEPRAQPHPWLRWRGDRQPRAPRRGHP</sequence>
<protein>
    <submittedName>
        <fullName evidence="2">Uncharacterized protein</fullName>
    </submittedName>
</protein>
<name>A0A6J4NFB7_9ACTN</name>
<accession>A0A6J4NFB7</accession>
<dbReference type="EMBL" id="CADCUK010000157">
    <property type="protein sequence ID" value="CAA9383518.1"/>
    <property type="molecule type" value="Genomic_DNA"/>
</dbReference>
<feature type="non-terminal residue" evidence="2">
    <location>
        <position position="110"/>
    </location>
</feature>